<feature type="transmembrane region" description="Helical" evidence="1">
    <location>
        <begin position="162"/>
        <end position="190"/>
    </location>
</feature>
<keyword evidence="3" id="KW-1185">Reference proteome</keyword>
<dbReference type="OrthoDB" id="3174319at2759"/>
<feature type="transmembrane region" description="Helical" evidence="1">
    <location>
        <begin position="20"/>
        <end position="41"/>
    </location>
</feature>
<dbReference type="Proteomes" id="UP000772434">
    <property type="component" value="Unassembled WGS sequence"/>
</dbReference>
<feature type="transmembrane region" description="Helical" evidence="1">
    <location>
        <begin position="97"/>
        <end position="119"/>
    </location>
</feature>
<organism evidence="2 3">
    <name type="scientific">Rhodocollybia butyracea</name>
    <dbReference type="NCBI Taxonomy" id="206335"/>
    <lineage>
        <taxon>Eukaryota</taxon>
        <taxon>Fungi</taxon>
        <taxon>Dikarya</taxon>
        <taxon>Basidiomycota</taxon>
        <taxon>Agaricomycotina</taxon>
        <taxon>Agaricomycetes</taxon>
        <taxon>Agaricomycetidae</taxon>
        <taxon>Agaricales</taxon>
        <taxon>Marasmiineae</taxon>
        <taxon>Omphalotaceae</taxon>
        <taxon>Rhodocollybia</taxon>
    </lineage>
</organism>
<keyword evidence="1" id="KW-0472">Membrane</keyword>
<evidence type="ECO:0000313" key="2">
    <source>
        <dbReference type="EMBL" id="KAF9070943.1"/>
    </source>
</evidence>
<keyword evidence="1" id="KW-1133">Transmembrane helix</keyword>
<feature type="transmembrane region" description="Helical" evidence="1">
    <location>
        <begin position="246"/>
        <end position="269"/>
    </location>
</feature>
<feature type="transmembrane region" description="Helical" evidence="1">
    <location>
        <begin position="131"/>
        <end position="150"/>
    </location>
</feature>
<feature type="transmembrane region" description="Helical" evidence="1">
    <location>
        <begin position="210"/>
        <end position="234"/>
    </location>
</feature>
<reference evidence="2" key="1">
    <citation type="submission" date="2020-11" db="EMBL/GenBank/DDBJ databases">
        <authorList>
            <consortium name="DOE Joint Genome Institute"/>
            <person name="Ahrendt S."/>
            <person name="Riley R."/>
            <person name="Andreopoulos W."/>
            <person name="Labutti K."/>
            <person name="Pangilinan J."/>
            <person name="Ruiz-Duenas F.J."/>
            <person name="Barrasa J.M."/>
            <person name="Sanchez-Garcia M."/>
            <person name="Camarero S."/>
            <person name="Miyauchi S."/>
            <person name="Serrano A."/>
            <person name="Linde D."/>
            <person name="Babiker R."/>
            <person name="Drula E."/>
            <person name="Ayuso-Fernandez I."/>
            <person name="Pacheco R."/>
            <person name="Padilla G."/>
            <person name="Ferreira P."/>
            <person name="Barriuso J."/>
            <person name="Kellner H."/>
            <person name="Castanera R."/>
            <person name="Alfaro M."/>
            <person name="Ramirez L."/>
            <person name="Pisabarro A.G."/>
            <person name="Kuo A."/>
            <person name="Tritt A."/>
            <person name="Lipzen A."/>
            <person name="He G."/>
            <person name="Yan M."/>
            <person name="Ng V."/>
            <person name="Cullen D."/>
            <person name="Martin F."/>
            <person name="Rosso M.-N."/>
            <person name="Henrissat B."/>
            <person name="Hibbett D."/>
            <person name="Martinez A.T."/>
            <person name="Grigoriev I.V."/>
        </authorList>
    </citation>
    <scope>NUCLEOTIDE SEQUENCE</scope>
    <source>
        <strain evidence="2">AH 40177</strain>
    </source>
</reference>
<name>A0A9P5PVY0_9AGAR</name>
<keyword evidence="1" id="KW-0812">Transmembrane</keyword>
<dbReference type="EMBL" id="JADNRY010000036">
    <property type="protein sequence ID" value="KAF9070943.1"/>
    <property type="molecule type" value="Genomic_DNA"/>
</dbReference>
<evidence type="ECO:0000256" key="1">
    <source>
        <dbReference type="SAM" id="Phobius"/>
    </source>
</evidence>
<dbReference type="AlphaFoldDB" id="A0A9P5PVY0"/>
<proteinExistence type="predicted"/>
<comment type="caution">
    <text evidence="2">The sequence shown here is derived from an EMBL/GenBank/DDBJ whole genome shotgun (WGS) entry which is preliminary data.</text>
</comment>
<evidence type="ECO:0000313" key="3">
    <source>
        <dbReference type="Proteomes" id="UP000772434"/>
    </source>
</evidence>
<accession>A0A9P5PVY0</accession>
<gene>
    <name evidence="2" type="ORF">BDP27DRAFT_1322921</name>
</gene>
<sequence>MSALTPYFIYLVEVESIASSIGSVLYGIYAVIAVLSLYSLASLGKELTFGRRFLFVVISIMLLFDTINTASGIYFVAHDIRTFGGTFHAEATRVLTLADSAFVKINYFLSDLVIVWRAWSIFEPKSSSIRLGLIFCVCVSLGAVFADIAIEIQSTQNLSSKFMMGLMLTRLILPCALWVTNTVATFLIALQTWKFHKLSKFENENRSIKLLTRVLLLMTESGFLYSLIWIVVIIDITGKLTYEAQYLLTNIIPHITGLYPCLMVLLVNFQKRRYDDMHLTTWSTSPHVSTV</sequence>
<protein>
    <submittedName>
        <fullName evidence="2">Uncharacterized protein</fullName>
    </submittedName>
</protein>
<feature type="transmembrane region" description="Helical" evidence="1">
    <location>
        <begin position="53"/>
        <end position="77"/>
    </location>
</feature>